<comment type="caution">
    <text evidence="1">The sequence shown here is derived from an EMBL/GenBank/DDBJ whole genome shotgun (WGS) entry which is preliminary data.</text>
</comment>
<evidence type="ECO:0000313" key="2">
    <source>
        <dbReference type="Proteomes" id="UP000010420"/>
    </source>
</evidence>
<dbReference type="PATRIC" id="fig|545697.3.peg.1396"/>
<dbReference type="AlphaFoldDB" id="L1QH98"/>
<gene>
    <name evidence="1" type="ORF">HMPREF0216_01417</name>
</gene>
<keyword evidence="2" id="KW-1185">Reference proteome</keyword>
<evidence type="ECO:0000313" key="1">
    <source>
        <dbReference type="EMBL" id="EKY27384.1"/>
    </source>
</evidence>
<dbReference type="EMBL" id="AMEZ01000036">
    <property type="protein sequence ID" value="EKY27384.1"/>
    <property type="molecule type" value="Genomic_DNA"/>
</dbReference>
<dbReference type="SUPFAM" id="SSF52833">
    <property type="entry name" value="Thioredoxin-like"/>
    <property type="match status" value="1"/>
</dbReference>
<proteinExistence type="predicted"/>
<reference evidence="1 2" key="1">
    <citation type="submission" date="2012-05" db="EMBL/GenBank/DDBJ databases">
        <authorList>
            <person name="Weinstock G."/>
            <person name="Sodergren E."/>
            <person name="Lobos E.A."/>
            <person name="Fulton L."/>
            <person name="Fulton R."/>
            <person name="Courtney L."/>
            <person name="Fronick C."/>
            <person name="O'Laughlin M."/>
            <person name="Godfrey J."/>
            <person name="Wilson R.M."/>
            <person name="Miner T."/>
            <person name="Farmer C."/>
            <person name="Delehaunty K."/>
            <person name="Cordes M."/>
            <person name="Minx P."/>
            <person name="Tomlinson C."/>
            <person name="Chen J."/>
            <person name="Wollam A."/>
            <person name="Pepin K.H."/>
            <person name="Bhonagiri V."/>
            <person name="Zhang X."/>
            <person name="Suruliraj S."/>
            <person name="Warren W."/>
            <person name="Mitreva M."/>
            <person name="Mardis E.R."/>
            <person name="Wilson R.K."/>
        </authorList>
    </citation>
    <scope>NUCLEOTIDE SEQUENCE [LARGE SCALE GENOMIC DNA]</scope>
    <source>
        <strain evidence="1 2">DSM 1785</strain>
    </source>
</reference>
<dbReference type="eggNOG" id="COG0526">
    <property type="taxonomic scope" value="Bacteria"/>
</dbReference>
<name>L1QH98_9CLOT</name>
<evidence type="ECO:0008006" key="3">
    <source>
        <dbReference type="Google" id="ProtNLM"/>
    </source>
</evidence>
<accession>L1QH98</accession>
<protein>
    <recommendedName>
        <fullName evidence="3">Thioredoxin domain-containing protein</fullName>
    </recommendedName>
</protein>
<dbReference type="Pfam" id="PF14595">
    <property type="entry name" value="Thioredoxin_9"/>
    <property type="match status" value="1"/>
</dbReference>
<dbReference type="Proteomes" id="UP000010420">
    <property type="component" value="Unassembled WGS sequence"/>
</dbReference>
<sequence>MNLWEEFMLHNIDLMEYSEYLIKAKEEELQFINKLYNQGILLEDGKEIIKNIDDEKNVLVITATRCKDSATILPFLLKLAELNENIKIKFLLRKENRELLEQLSGELKVPTMMILDNNGQVIRKFIEFPKGVKEILISNSKEKSQEVIDEMRNGKYNSLIQEDLIKFLTGDEYEYISFNRLDN</sequence>
<dbReference type="HOGENOM" id="CLU_133126_1_0_9"/>
<dbReference type="Gene3D" id="3.40.30.10">
    <property type="entry name" value="Glutaredoxin"/>
    <property type="match status" value="1"/>
</dbReference>
<dbReference type="STRING" id="545697.HMPREF0216_01417"/>
<dbReference type="InterPro" id="IPR036249">
    <property type="entry name" value="Thioredoxin-like_sf"/>
</dbReference>
<organism evidence="1 2">
    <name type="scientific">Clostridium celatum DSM 1785</name>
    <dbReference type="NCBI Taxonomy" id="545697"/>
    <lineage>
        <taxon>Bacteria</taxon>
        <taxon>Bacillati</taxon>
        <taxon>Bacillota</taxon>
        <taxon>Clostridia</taxon>
        <taxon>Eubacteriales</taxon>
        <taxon>Clostridiaceae</taxon>
        <taxon>Clostridium</taxon>
    </lineage>
</organism>
<dbReference type="OrthoDB" id="1911304at2"/>